<dbReference type="InterPro" id="IPR035979">
    <property type="entry name" value="RBD_domain_sf"/>
</dbReference>
<feature type="compositionally biased region" description="Gly residues" evidence="5">
    <location>
        <begin position="77"/>
        <end position="104"/>
    </location>
</feature>
<protein>
    <submittedName>
        <fullName evidence="8">RRM domain-containing protein</fullName>
    </submittedName>
</protein>
<dbReference type="SUPFAM" id="SSF54928">
    <property type="entry name" value="RNA-binding domain, RBD"/>
    <property type="match status" value="1"/>
</dbReference>
<dbReference type="SMART" id="SM00360">
    <property type="entry name" value="RRM"/>
    <property type="match status" value="1"/>
</dbReference>
<keyword evidence="7" id="KW-1185">Reference proteome</keyword>
<dbReference type="PANTHER" id="PTHR48038:SF3">
    <property type="entry name" value="SPLICING FACTOR, ARGININE_SERINE-RICH 1-RELATED"/>
    <property type="match status" value="1"/>
</dbReference>
<dbReference type="Pfam" id="PF00076">
    <property type="entry name" value="RRM_1"/>
    <property type="match status" value="1"/>
</dbReference>
<dbReference type="PANTHER" id="PTHR48038">
    <property type="entry name" value="RIBONUCLEOPROTEIN RB97D"/>
    <property type="match status" value="1"/>
</dbReference>
<dbReference type="PROSITE" id="PS50102">
    <property type="entry name" value="RRM"/>
    <property type="match status" value="1"/>
</dbReference>
<evidence type="ECO:0000256" key="2">
    <source>
        <dbReference type="ARBA" id="ARBA00022884"/>
    </source>
</evidence>
<proteinExistence type="predicted"/>
<dbReference type="WBParaSite" id="jg7817.1">
    <property type="protein sequence ID" value="jg7817.1"/>
    <property type="gene ID" value="jg7817"/>
</dbReference>
<feature type="domain" description="RRM" evidence="6">
    <location>
        <begin position="3"/>
        <end position="73"/>
    </location>
</feature>
<evidence type="ECO:0000313" key="7">
    <source>
        <dbReference type="Proteomes" id="UP000887574"/>
    </source>
</evidence>
<dbReference type="CDD" id="cd12337">
    <property type="entry name" value="RRM1_SRSF4_like"/>
    <property type="match status" value="1"/>
</dbReference>
<dbReference type="Proteomes" id="UP000887574">
    <property type="component" value="Unplaced"/>
</dbReference>
<feature type="region of interest" description="Disordered" evidence="5">
    <location>
        <begin position="72"/>
        <end position="119"/>
    </location>
</feature>
<sequence>MSTRVYIGHLSSRATERDVESFFRNFGRIRDVVLKNGFGFVEFDDARDAEDAVYDLNGRELCGERVIVEISRRTGPRPGGDSYGRGGGSYGGGRGGGFGGSGRDGGPRNSSRYGPPHPLLLARPQRLDQKCQRGSDLCRCPQERAQCRHCLLLFAL</sequence>
<evidence type="ECO:0000313" key="8">
    <source>
        <dbReference type="WBParaSite" id="jg7817.1"/>
    </source>
</evidence>
<dbReference type="InterPro" id="IPR000504">
    <property type="entry name" value="RRM_dom"/>
</dbReference>
<dbReference type="GO" id="GO:0005634">
    <property type="term" value="C:nucleus"/>
    <property type="evidence" value="ECO:0007669"/>
    <property type="project" value="UniProtKB-SubCell"/>
</dbReference>
<comment type="subcellular location">
    <subcellularLocation>
        <location evidence="1">Nucleus</location>
    </subcellularLocation>
</comment>
<dbReference type="InterPro" id="IPR012677">
    <property type="entry name" value="Nucleotide-bd_a/b_plait_sf"/>
</dbReference>
<accession>A0A915ENQ3</accession>
<organism evidence="7 8">
    <name type="scientific">Ditylenchus dipsaci</name>
    <dbReference type="NCBI Taxonomy" id="166011"/>
    <lineage>
        <taxon>Eukaryota</taxon>
        <taxon>Metazoa</taxon>
        <taxon>Ecdysozoa</taxon>
        <taxon>Nematoda</taxon>
        <taxon>Chromadorea</taxon>
        <taxon>Rhabditida</taxon>
        <taxon>Tylenchina</taxon>
        <taxon>Tylenchomorpha</taxon>
        <taxon>Sphaerularioidea</taxon>
        <taxon>Anguinidae</taxon>
        <taxon>Anguininae</taxon>
        <taxon>Ditylenchus</taxon>
    </lineage>
</organism>
<evidence type="ECO:0000256" key="5">
    <source>
        <dbReference type="SAM" id="MobiDB-lite"/>
    </source>
</evidence>
<keyword evidence="3" id="KW-0539">Nucleus</keyword>
<reference evidence="8" key="1">
    <citation type="submission" date="2022-11" db="UniProtKB">
        <authorList>
            <consortium name="WormBaseParasite"/>
        </authorList>
    </citation>
    <scope>IDENTIFICATION</scope>
</reference>
<name>A0A915ENQ3_9BILA</name>
<dbReference type="AlphaFoldDB" id="A0A915ENQ3"/>
<dbReference type="GO" id="GO:0003723">
    <property type="term" value="F:RNA binding"/>
    <property type="evidence" value="ECO:0007669"/>
    <property type="project" value="UniProtKB-UniRule"/>
</dbReference>
<evidence type="ECO:0000256" key="1">
    <source>
        <dbReference type="ARBA" id="ARBA00004123"/>
    </source>
</evidence>
<evidence type="ECO:0000256" key="4">
    <source>
        <dbReference type="PROSITE-ProRule" id="PRU00176"/>
    </source>
</evidence>
<dbReference type="FunFam" id="3.30.70.330:FF:001067">
    <property type="entry name" value="Serine/arginine-rich splicing factor 4"/>
    <property type="match status" value="1"/>
</dbReference>
<evidence type="ECO:0000259" key="6">
    <source>
        <dbReference type="PROSITE" id="PS50102"/>
    </source>
</evidence>
<evidence type="ECO:0000256" key="3">
    <source>
        <dbReference type="ARBA" id="ARBA00023242"/>
    </source>
</evidence>
<keyword evidence="2 4" id="KW-0694">RNA-binding</keyword>
<dbReference type="Gene3D" id="3.30.70.330">
    <property type="match status" value="1"/>
</dbReference>